<feature type="region of interest" description="Disordered" evidence="1">
    <location>
        <begin position="368"/>
        <end position="393"/>
    </location>
</feature>
<accession>A0ABQ0LM78</accession>
<keyword evidence="2" id="KW-0472">Membrane</keyword>
<proteinExistence type="predicted"/>
<gene>
    <name evidence="3" type="ORF">MCHLO_09291</name>
</gene>
<feature type="transmembrane region" description="Helical" evidence="2">
    <location>
        <begin position="280"/>
        <end position="303"/>
    </location>
</feature>
<evidence type="ECO:0000313" key="4">
    <source>
        <dbReference type="Proteomes" id="UP000815677"/>
    </source>
</evidence>
<keyword evidence="4" id="KW-1185">Reference proteome</keyword>
<keyword evidence="2" id="KW-0812">Transmembrane</keyword>
<feature type="compositionally biased region" description="Basic and acidic residues" evidence="1">
    <location>
        <begin position="370"/>
        <end position="393"/>
    </location>
</feature>
<reference evidence="3" key="1">
    <citation type="submission" date="2014-09" db="EMBL/GenBank/DDBJ databases">
        <title>Genome sequence of the luminous mushroom Mycena chlorophos for searching fungal bioluminescence genes.</title>
        <authorList>
            <person name="Tanaka Y."/>
            <person name="Kasuga D."/>
            <person name="Oba Y."/>
            <person name="Hase S."/>
            <person name="Sato K."/>
            <person name="Oba Y."/>
            <person name="Sakakibara Y."/>
        </authorList>
    </citation>
    <scope>NUCLEOTIDE SEQUENCE</scope>
</reference>
<protein>
    <submittedName>
        <fullName evidence="3">Uncharacterized protein</fullName>
    </submittedName>
</protein>
<name>A0ABQ0LM78_MYCCL</name>
<dbReference type="Proteomes" id="UP000815677">
    <property type="component" value="Unassembled WGS sequence"/>
</dbReference>
<evidence type="ECO:0000256" key="2">
    <source>
        <dbReference type="SAM" id="Phobius"/>
    </source>
</evidence>
<evidence type="ECO:0000313" key="3">
    <source>
        <dbReference type="EMBL" id="GAT52220.1"/>
    </source>
</evidence>
<dbReference type="EMBL" id="DF847666">
    <property type="protein sequence ID" value="GAT52220.1"/>
    <property type="molecule type" value="Genomic_DNA"/>
</dbReference>
<keyword evidence="2" id="KW-1133">Transmembrane helix</keyword>
<evidence type="ECO:0000256" key="1">
    <source>
        <dbReference type="SAM" id="MobiDB-lite"/>
    </source>
</evidence>
<sequence length="393" mass="43594">MHREADNQTRAFVGENHIACESINILDNIVPRDKTRLFMHAGEAGAVEGSVLTPDGEITKKLVEEIKTERSLGHTHTASLAHLSSALLRNCLVENVHGLVVEYAYPTGTSTSRTSRRRPQPDNDSKSFQVVAGDIDHQNQHIVQSWAQMVATGLDFSVCSSHAYAVMAMRDRNHPNRMCISPALPSFNTPDLKDKAARVVEMLERAKKDLHRSKTASADASNEAVDGSHVTAAADSSFDDDMSGGVDVIEDCMLAVPSSEEVAAALAFLDVKPTDSDYDAVYEALTLGPLIGVYVMTCLFYVVSKSERTERWWSFYRECEVETPKLYVRDWEAAKRANFERPGSESYRQRPDGAASVGVVYYEKARRAHERNTKDVNYKEASHSRDGEDSGNF</sequence>
<organism evidence="3 4">
    <name type="scientific">Mycena chlorophos</name>
    <name type="common">Agaric fungus</name>
    <name type="synonym">Agaricus chlorophos</name>
    <dbReference type="NCBI Taxonomy" id="658473"/>
    <lineage>
        <taxon>Eukaryota</taxon>
        <taxon>Fungi</taxon>
        <taxon>Dikarya</taxon>
        <taxon>Basidiomycota</taxon>
        <taxon>Agaricomycotina</taxon>
        <taxon>Agaricomycetes</taxon>
        <taxon>Agaricomycetidae</taxon>
        <taxon>Agaricales</taxon>
        <taxon>Marasmiineae</taxon>
        <taxon>Mycenaceae</taxon>
        <taxon>Mycena</taxon>
    </lineage>
</organism>